<proteinExistence type="inferred from homology"/>
<feature type="transmembrane region" description="Helical" evidence="9">
    <location>
        <begin position="101"/>
        <end position="125"/>
    </location>
</feature>
<evidence type="ECO:0000256" key="1">
    <source>
        <dbReference type="ARBA" id="ARBA00004429"/>
    </source>
</evidence>
<organism evidence="11 12">
    <name type="scientific">Leucobacter tardus</name>
    <dbReference type="NCBI Taxonomy" id="501483"/>
    <lineage>
        <taxon>Bacteria</taxon>
        <taxon>Bacillati</taxon>
        <taxon>Actinomycetota</taxon>
        <taxon>Actinomycetes</taxon>
        <taxon>Micrococcales</taxon>
        <taxon>Microbacteriaceae</taxon>
        <taxon>Leucobacter</taxon>
    </lineage>
</organism>
<keyword evidence="5 9" id="KW-0812">Transmembrane</keyword>
<accession>A0A939QFH1</accession>
<feature type="transmembrane region" description="Helical" evidence="9">
    <location>
        <begin position="24"/>
        <end position="50"/>
    </location>
</feature>
<dbReference type="GO" id="GO:0005886">
    <property type="term" value="C:plasma membrane"/>
    <property type="evidence" value="ECO:0007669"/>
    <property type="project" value="UniProtKB-SubCell"/>
</dbReference>
<evidence type="ECO:0000256" key="2">
    <source>
        <dbReference type="ARBA" id="ARBA00022448"/>
    </source>
</evidence>
<evidence type="ECO:0000313" key="12">
    <source>
        <dbReference type="Proteomes" id="UP000668403"/>
    </source>
</evidence>
<evidence type="ECO:0000256" key="5">
    <source>
        <dbReference type="ARBA" id="ARBA00022692"/>
    </source>
</evidence>
<gene>
    <name evidence="11" type="ORF">J4H85_09520</name>
</gene>
<reference evidence="11" key="1">
    <citation type="submission" date="2021-03" db="EMBL/GenBank/DDBJ databases">
        <title>Leucobacter chromiisoli sp. nov., isolated from chromium-containing soil of chemical plant.</title>
        <authorList>
            <person name="Xu Z."/>
        </authorList>
    </citation>
    <scope>NUCLEOTIDE SEQUENCE</scope>
    <source>
        <strain evidence="11">K 70/01</strain>
    </source>
</reference>
<dbReference type="PANTHER" id="PTHR35011">
    <property type="entry name" value="2,3-DIKETO-L-GULONATE TRAP TRANSPORTER SMALL PERMEASE PROTEIN YIAM"/>
    <property type="match status" value="1"/>
</dbReference>
<feature type="transmembrane region" description="Helical" evidence="9">
    <location>
        <begin position="145"/>
        <end position="165"/>
    </location>
</feature>
<evidence type="ECO:0000256" key="9">
    <source>
        <dbReference type="SAM" id="Phobius"/>
    </source>
</evidence>
<keyword evidence="6 9" id="KW-1133">Transmembrane helix</keyword>
<dbReference type="InterPro" id="IPR055348">
    <property type="entry name" value="DctQ"/>
</dbReference>
<evidence type="ECO:0000256" key="6">
    <source>
        <dbReference type="ARBA" id="ARBA00022989"/>
    </source>
</evidence>
<dbReference type="GO" id="GO:0022857">
    <property type="term" value="F:transmembrane transporter activity"/>
    <property type="evidence" value="ECO:0007669"/>
    <property type="project" value="TreeGrafter"/>
</dbReference>
<comment type="caution">
    <text evidence="11">The sequence shown here is derived from an EMBL/GenBank/DDBJ whole genome shotgun (WGS) entry which is preliminary data.</text>
</comment>
<name>A0A939QFH1_9MICO</name>
<dbReference type="GO" id="GO:0015740">
    <property type="term" value="P:C4-dicarboxylate transport"/>
    <property type="evidence" value="ECO:0007669"/>
    <property type="project" value="TreeGrafter"/>
</dbReference>
<keyword evidence="7 9" id="KW-0472">Membrane</keyword>
<dbReference type="AlphaFoldDB" id="A0A939QFH1"/>
<dbReference type="Proteomes" id="UP000668403">
    <property type="component" value="Unassembled WGS sequence"/>
</dbReference>
<dbReference type="Pfam" id="PF04290">
    <property type="entry name" value="DctQ"/>
    <property type="match status" value="1"/>
</dbReference>
<evidence type="ECO:0000256" key="4">
    <source>
        <dbReference type="ARBA" id="ARBA00022519"/>
    </source>
</evidence>
<keyword evidence="2" id="KW-0813">Transport</keyword>
<dbReference type="PANTHER" id="PTHR35011:SF10">
    <property type="entry name" value="TRAP TRANSPORTER SMALL PERMEASE PROTEIN"/>
    <property type="match status" value="1"/>
</dbReference>
<protein>
    <submittedName>
        <fullName evidence="11">TRAP transporter small permease</fullName>
    </submittedName>
</protein>
<evidence type="ECO:0000256" key="3">
    <source>
        <dbReference type="ARBA" id="ARBA00022475"/>
    </source>
</evidence>
<dbReference type="EMBL" id="JAGFBF010000005">
    <property type="protein sequence ID" value="MBO2990228.1"/>
    <property type="molecule type" value="Genomic_DNA"/>
</dbReference>
<dbReference type="InterPro" id="IPR007387">
    <property type="entry name" value="TRAP_DctQ"/>
</dbReference>
<evidence type="ECO:0000259" key="10">
    <source>
        <dbReference type="Pfam" id="PF04290"/>
    </source>
</evidence>
<keyword evidence="3" id="KW-1003">Cell membrane</keyword>
<comment type="subcellular location">
    <subcellularLocation>
        <location evidence="1">Cell inner membrane</location>
        <topology evidence="1">Multi-pass membrane protein</topology>
    </subcellularLocation>
</comment>
<comment type="similarity">
    <text evidence="8">Belongs to the TRAP transporter small permease family.</text>
</comment>
<keyword evidence="12" id="KW-1185">Reference proteome</keyword>
<evidence type="ECO:0000256" key="8">
    <source>
        <dbReference type="ARBA" id="ARBA00038436"/>
    </source>
</evidence>
<feature type="domain" description="Tripartite ATP-independent periplasmic transporters DctQ component" evidence="10">
    <location>
        <begin position="37"/>
        <end position="169"/>
    </location>
</feature>
<sequence>MSTAASPNTTARSTFDRVLQKCSAALGVIAAGSLVVLMLATVADVLVRWITRSSLPGMIEIAETALVTSVFLGLAWTSIQGGHVAVSIVTDRLSPRSARAVSTLVWALSAGILAWMSVALFVRAAQSTSASETRFGLVQWPIWPMRWIIAVGVVLWTVVAIVNLVRALRGRTPYGEATEAVLDA</sequence>
<evidence type="ECO:0000256" key="7">
    <source>
        <dbReference type="ARBA" id="ARBA00023136"/>
    </source>
</evidence>
<keyword evidence="4" id="KW-0997">Cell inner membrane</keyword>
<evidence type="ECO:0000313" key="11">
    <source>
        <dbReference type="EMBL" id="MBO2990228.1"/>
    </source>
</evidence>